<accession>A0ABT4XHL9</accession>
<dbReference type="RefSeq" id="WP_271348545.1">
    <property type="nucleotide sequence ID" value="NZ_JAQJZJ010000006.1"/>
</dbReference>
<dbReference type="Proteomes" id="UP001212042">
    <property type="component" value="Unassembled WGS sequence"/>
</dbReference>
<comment type="caution">
    <text evidence="1">The sequence shown here is derived from an EMBL/GenBank/DDBJ whole genome shotgun (WGS) entry which is preliminary data.</text>
</comment>
<protein>
    <submittedName>
        <fullName evidence="1">HAD domain-containing protein</fullName>
    </submittedName>
</protein>
<keyword evidence="2" id="KW-1185">Reference proteome</keyword>
<sequence length="164" mass="18500">MLLYLDFDGVRHPDEVYIVKGKIVLKAEGELFMWANRLVEALANRSDVQIVLSTSWVREVGFLKAKAALPETILERVIGSTFHTRMASGWHSDSSDNWRGKTRYQQITSDLRRRATGQKWVAIDDDMEGWASSARGNLVQTDPAQGLGDEATFARLVALLEVHR</sequence>
<organism evidence="1 2">
    <name type="scientific">Pseudomonas aestuarii</name>
    <dbReference type="NCBI Taxonomy" id="3018340"/>
    <lineage>
        <taxon>Bacteria</taxon>
        <taxon>Pseudomonadati</taxon>
        <taxon>Pseudomonadota</taxon>
        <taxon>Gammaproteobacteria</taxon>
        <taxon>Pseudomonadales</taxon>
        <taxon>Pseudomonadaceae</taxon>
        <taxon>Pseudomonas</taxon>
    </lineage>
</organism>
<evidence type="ECO:0000313" key="1">
    <source>
        <dbReference type="EMBL" id="MDA7087672.1"/>
    </source>
</evidence>
<proteinExistence type="predicted"/>
<reference evidence="1 2" key="1">
    <citation type="submission" date="2023-01" db="EMBL/GenBank/DDBJ databases">
        <title>Pseudomonas SA3-5T sp. nov., isolated from tidal flat sediment.</title>
        <authorList>
            <person name="Kim H.S."/>
            <person name="Kim J.-S."/>
            <person name="Suh M.K."/>
            <person name="Eom M.K."/>
            <person name="Lee J.-S."/>
        </authorList>
    </citation>
    <scope>NUCLEOTIDE SEQUENCE [LARGE SCALE GENOMIC DNA]</scope>
    <source>
        <strain evidence="1 2">SA3-5</strain>
    </source>
</reference>
<dbReference type="EMBL" id="JAQJZJ010000006">
    <property type="protein sequence ID" value="MDA7087672.1"/>
    <property type="molecule type" value="Genomic_DNA"/>
</dbReference>
<dbReference type="Pfam" id="PF18143">
    <property type="entry name" value="HAD_SAK_2"/>
    <property type="match status" value="1"/>
</dbReference>
<name>A0ABT4XHL9_9PSED</name>
<evidence type="ECO:0000313" key="2">
    <source>
        <dbReference type="Proteomes" id="UP001212042"/>
    </source>
</evidence>
<gene>
    <name evidence="1" type="ORF">PH586_14875</name>
</gene>